<comment type="caution">
    <text evidence="11">The sequence shown here is derived from an EMBL/GenBank/DDBJ whole genome shotgun (WGS) entry which is preliminary data.</text>
</comment>
<dbReference type="GO" id="GO:0005737">
    <property type="term" value="C:cytoplasm"/>
    <property type="evidence" value="ECO:0007669"/>
    <property type="project" value="UniProtKB-SubCell"/>
</dbReference>
<evidence type="ECO:0000256" key="6">
    <source>
        <dbReference type="ARBA" id="ARBA00022840"/>
    </source>
</evidence>
<keyword evidence="6 10" id="KW-0067">ATP-binding</keyword>
<dbReference type="Gene3D" id="3.40.50.620">
    <property type="entry name" value="HUPs"/>
    <property type="match status" value="2"/>
</dbReference>
<dbReference type="InterPro" id="IPR014729">
    <property type="entry name" value="Rossmann-like_a/b/a_fold"/>
</dbReference>
<evidence type="ECO:0000256" key="8">
    <source>
        <dbReference type="ARBA" id="ARBA00023146"/>
    </source>
</evidence>
<evidence type="ECO:0000256" key="1">
    <source>
        <dbReference type="ARBA" id="ARBA00004496"/>
    </source>
</evidence>
<sequence length="581" mass="64161">MAGWNGLSAGSMLQKSANTPQAVCVYGLTSRCPVHSFRAMSDSRTKTEPTLPRAWPFEEAQKLATHVEARTAKAGADDDARPALLETGYGPSGLPHIGTFGEVARTSWVRQAYTALTGRPSRLLAFSDDMDALRKVPDNVPNREMLEKFIGQPLSRVPDPFGTHESFAAHNNARLCSFLDSFGFDYEFASSTQYYTSGRFDAALKRVLEVHEEVVGVIAPTLGPDRRATYSPVLPLHPRTGEVMQVKMDAVNPEAGTVRWTDPATGEQFETPVTGGHAKMQWKADWAMRWYALGVDYEMSGKDLIDSVRLSGRICRILGGEPPAGLTYELFLDENGQKISKSKGNGLSVEEWLRYAPQESLGQFMFNQPQRAKRLYFDVIPKTADDYLTHVEKAKALQAADPKGNDLRANPAWFINKGEIAENAGSPVSFGMLLNLASVANAETPEVLWGFIRRYDATVSPETHPMLACLVQHAIAYYADFVRPAKTFRAPTDKERTALVDLANSLRGYEGEAADAATLQNLVFEIGKRHTFEPLRSWFGCLYEVLLGQKEGPRFGGFVALYGVHETVALIEAALLREQQA</sequence>
<dbReference type="Gene3D" id="1.10.10.350">
    <property type="match status" value="1"/>
</dbReference>
<keyword evidence="3 10" id="KW-0963">Cytoplasm</keyword>
<dbReference type="GO" id="GO:0000049">
    <property type="term" value="F:tRNA binding"/>
    <property type="evidence" value="ECO:0007669"/>
    <property type="project" value="InterPro"/>
</dbReference>
<dbReference type="GO" id="GO:0004824">
    <property type="term" value="F:lysine-tRNA ligase activity"/>
    <property type="evidence" value="ECO:0007669"/>
    <property type="project" value="UniProtKB-UniRule"/>
</dbReference>
<dbReference type="SUPFAM" id="SSF52374">
    <property type="entry name" value="Nucleotidylyl transferase"/>
    <property type="match status" value="1"/>
</dbReference>
<dbReference type="InterPro" id="IPR020751">
    <property type="entry name" value="aa-tRNA-synth_I_codon-bd_sub2"/>
</dbReference>
<dbReference type="Proteomes" id="UP000029448">
    <property type="component" value="Unassembled WGS sequence"/>
</dbReference>
<evidence type="ECO:0000313" key="12">
    <source>
        <dbReference type="Proteomes" id="UP000029448"/>
    </source>
</evidence>
<feature type="short sequence motif" description="'KMSKS' region" evidence="10">
    <location>
        <begin position="338"/>
        <end position="342"/>
    </location>
</feature>
<feature type="binding site" evidence="10">
    <location>
        <position position="341"/>
    </location>
    <ligand>
        <name>ATP</name>
        <dbReference type="ChEBI" id="CHEBI:30616"/>
    </ligand>
</feature>
<organism evidence="11 12">
    <name type="scientific">Acetobacter tropicalis</name>
    <dbReference type="NCBI Taxonomy" id="104102"/>
    <lineage>
        <taxon>Bacteria</taxon>
        <taxon>Pseudomonadati</taxon>
        <taxon>Pseudomonadota</taxon>
        <taxon>Alphaproteobacteria</taxon>
        <taxon>Acetobacterales</taxon>
        <taxon>Acetobacteraceae</taxon>
        <taxon>Acetobacter</taxon>
    </lineage>
</organism>
<keyword evidence="7 10" id="KW-0648">Protein biosynthesis</keyword>
<comment type="catalytic activity">
    <reaction evidence="9 10">
        <text>tRNA(Lys) + L-lysine + ATP = L-lysyl-tRNA(Lys) + AMP + diphosphate</text>
        <dbReference type="Rhea" id="RHEA:20792"/>
        <dbReference type="Rhea" id="RHEA-COMP:9696"/>
        <dbReference type="Rhea" id="RHEA-COMP:9697"/>
        <dbReference type="ChEBI" id="CHEBI:30616"/>
        <dbReference type="ChEBI" id="CHEBI:32551"/>
        <dbReference type="ChEBI" id="CHEBI:33019"/>
        <dbReference type="ChEBI" id="CHEBI:78442"/>
        <dbReference type="ChEBI" id="CHEBI:78529"/>
        <dbReference type="ChEBI" id="CHEBI:456215"/>
        <dbReference type="EC" id="6.1.1.6"/>
    </reaction>
</comment>
<dbReference type="PATRIC" id="fig|104102.7.peg.1352"/>
<name>A0A094ZNV8_9PROT</name>
<comment type="similarity">
    <text evidence="2 10">Belongs to the class-I aminoacyl-tRNA synthetase family.</text>
</comment>
<accession>A0A094ZNV8</accession>
<keyword evidence="5 10" id="KW-0547">Nucleotide-binding</keyword>
<dbReference type="InterPro" id="IPR008925">
    <property type="entry name" value="aa_tRNA-synth_I_cd-bd_sf"/>
</dbReference>
<evidence type="ECO:0000256" key="2">
    <source>
        <dbReference type="ARBA" id="ARBA00005594"/>
    </source>
</evidence>
<keyword evidence="4 10" id="KW-0436">Ligase</keyword>
<evidence type="ECO:0000256" key="10">
    <source>
        <dbReference type="HAMAP-Rule" id="MF_00177"/>
    </source>
</evidence>
<reference evidence="11 12" key="1">
    <citation type="submission" date="2014-06" db="EMBL/GenBank/DDBJ databases">
        <title>Functional and comparative genomic analyses of the Drosophila gut microbiota identify candidate symbiosis factors.</title>
        <authorList>
            <person name="Newell P.D."/>
            <person name="Chaston J.M."/>
            <person name="Douglas A.E."/>
        </authorList>
    </citation>
    <scope>NUCLEOTIDE SEQUENCE [LARGE SCALE GENOMIC DNA]</scope>
    <source>
        <strain evidence="11 12">DmCS_006</strain>
    </source>
</reference>
<protein>
    <recommendedName>
        <fullName evidence="10">Lysine--tRNA ligase</fullName>
        <ecNumber evidence="10">6.1.1.6</ecNumber>
    </recommendedName>
    <alternativeName>
        <fullName evidence="10">Lysyl-tRNA synthetase</fullName>
        <shortName evidence="10">LysRS</shortName>
    </alternativeName>
</protein>
<keyword evidence="8 10" id="KW-0030">Aminoacyl-tRNA synthetase</keyword>
<dbReference type="SUPFAM" id="SSF48163">
    <property type="entry name" value="An anticodon-binding domain of class I aminoacyl-tRNA synthetases"/>
    <property type="match status" value="1"/>
</dbReference>
<dbReference type="GO" id="GO:0006430">
    <property type="term" value="P:lysyl-tRNA aminoacylation"/>
    <property type="evidence" value="ECO:0007669"/>
    <property type="project" value="UniProtKB-UniRule"/>
</dbReference>
<dbReference type="InterPro" id="IPR001412">
    <property type="entry name" value="aa-tRNA-synth_I_CS"/>
</dbReference>
<dbReference type="NCBIfam" id="TIGR00467">
    <property type="entry name" value="lysS_arch"/>
    <property type="match status" value="1"/>
</dbReference>
<evidence type="ECO:0000313" key="11">
    <source>
        <dbReference type="EMBL" id="KGB23951.1"/>
    </source>
</evidence>
<dbReference type="PROSITE" id="PS00178">
    <property type="entry name" value="AA_TRNA_LIGASE_I"/>
    <property type="match status" value="1"/>
</dbReference>
<evidence type="ECO:0000256" key="5">
    <source>
        <dbReference type="ARBA" id="ARBA00022741"/>
    </source>
</evidence>
<dbReference type="HAMAP" id="MF_00177">
    <property type="entry name" value="Lys_tRNA_synth_class1"/>
    <property type="match status" value="1"/>
</dbReference>
<evidence type="ECO:0000256" key="3">
    <source>
        <dbReference type="ARBA" id="ARBA00022490"/>
    </source>
</evidence>
<dbReference type="EC" id="6.1.1.6" evidence="10"/>
<evidence type="ECO:0000256" key="7">
    <source>
        <dbReference type="ARBA" id="ARBA00022917"/>
    </source>
</evidence>
<dbReference type="AlphaFoldDB" id="A0A094ZNV8"/>
<dbReference type="STRING" id="104102.AtDm6_1362"/>
<dbReference type="GO" id="GO:0005524">
    <property type="term" value="F:ATP binding"/>
    <property type="evidence" value="ECO:0007669"/>
    <property type="project" value="UniProtKB-UniRule"/>
</dbReference>
<dbReference type="PANTHER" id="PTHR37940">
    <property type="entry name" value="LYSINE--TRNA LIGASE"/>
    <property type="match status" value="1"/>
</dbReference>
<proteinExistence type="inferred from homology"/>
<evidence type="ECO:0000256" key="4">
    <source>
        <dbReference type="ARBA" id="ARBA00022598"/>
    </source>
</evidence>
<dbReference type="InterPro" id="IPR002904">
    <property type="entry name" value="Lys-tRNA-ligase"/>
</dbReference>
<gene>
    <name evidence="10" type="primary">lysS</name>
    <name evidence="11" type="ORF">AtDm6_1362</name>
</gene>
<dbReference type="NCBIfam" id="NF001968">
    <property type="entry name" value="PRK00750.1-2"/>
    <property type="match status" value="1"/>
</dbReference>
<keyword evidence="12" id="KW-1185">Reference proteome</keyword>
<dbReference type="EMBL" id="JOKM01000053">
    <property type="protein sequence ID" value="KGB23951.1"/>
    <property type="molecule type" value="Genomic_DNA"/>
</dbReference>
<comment type="subcellular location">
    <subcellularLocation>
        <location evidence="1 10">Cytoplasm</location>
    </subcellularLocation>
</comment>
<feature type="short sequence motif" description="'HIGH' region" evidence="10">
    <location>
        <begin position="91"/>
        <end position="99"/>
    </location>
</feature>
<dbReference type="PANTHER" id="PTHR37940:SF1">
    <property type="entry name" value="LYSINE--TRNA LIGASE"/>
    <property type="match status" value="1"/>
</dbReference>
<dbReference type="Pfam" id="PF01921">
    <property type="entry name" value="tRNA-synt_1f"/>
    <property type="match status" value="1"/>
</dbReference>
<evidence type="ECO:0000256" key="9">
    <source>
        <dbReference type="ARBA" id="ARBA00048573"/>
    </source>
</evidence>